<evidence type="ECO:0000313" key="1">
    <source>
        <dbReference type="EMBL" id="NKY49590.1"/>
    </source>
</evidence>
<reference evidence="1 2" key="1">
    <citation type="submission" date="2020-04" db="EMBL/GenBank/DDBJ databases">
        <title>MicrobeNet Type strains.</title>
        <authorList>
            <person name="Nicholson A.C."/>
        </authorList>
    </citation>
    <scope>NUCLEOTIDE SEQUENCE [LARGE SCALE GENOMIC DNA]</scope>
    <source>
        <strain evidence="1 2">JCM 12354</strain>
    </source>
</reference>
<protein>
    <submittedName>
        <fullName evidence="1">Uncharacterized protein</fullName>
    </submittedName>
</protein>
<proteinExistence type="predicted"/>
<keyword evidence="2" id="KW-1185">Reference proteome</keyword>
<comment type="caution">
    <text evidence="1">The sequence shown here is derived from an EMBL/GenBank/DDBJ whole genome shotgun (WGS) entry which is preliminary data.</text>
</comment>
<evidence type="ECO:0000313" key="2">
    <source>
        <dbReference type="Proteomes" id="UP000565711"/>
    </source>
</evidence>
<name>A0A846XUQ5_9NOCA</name>
<dbReference type="EMBL" id="JAAXOP010000002">
    <property type="protein sequence ID" value="NKY49590.1"/>
    <property type="molecule type" value="Genomic_DNA"/>
</dbReference>
<sequence length="100" mass="10911">MGDHPVALGWVHPESEALDWEVAQVRRLARHLGYRLVWPRESSRIPLADQARAAGAEAVITPGTAHIGILTLHAVMCVADVETVTPRLSFARWAGGSRPQ</sequence>
<dbReference type="Proteomes" id="UP000565711">
    <property type="component" value="Unassembled WGS sequence"/>
</dbReference>
<dbReference type="AlphaFoldDB" id="A0A846XUQ5"/>
<gene>
    <name evidence="1" type="ORF">HGA08_05100</name>
</gene>
<accession>A0A846XUQ5</accession>
<organism evidence="1 2">
    <name type="scientific">Nocardia vermiculata</name>
    <dbReference type="NCBI Taxonomy" id="257274"/>
    <lineage>
        <taxon>Bacteria</taxon>
        <taxon>Bacillati</taxon>
        <taxon>Actinomycetota</taxon>
        <taxon>Actinomycetes</taxon>
        <taxon>Mycobacteriales</taxon>
        <taxon>Nocardiaceae</taxon>
        <taxon>Nocardia</taxon>
    </lineage>
</organism>